<reference evidence="3" key="1">
    <citation type="submission" date="2018-10" db="EMBL/GenBank/DDBJ databases">
        <title>FDA dAtabase for Regulatory Grade micrObial Sequences (FDA-ARGOS): Supporting development and validation of Infectious Disease Dx tests.</title>
        <authorList>
            <person name="Minogue T."/>
            <person name="Wolcott M."/>
            <person name="Wasieloski L."/>
            <person name="Aguilar W."/>
            <person name="Moore D."/>
            <person name="Tallon L."/>
            <person name="Sadzewicz L."/>
            <person name="Sengamalay N."/>
            <person name="Ott S."/>
            <person name="Godinez A."/>
            <person name="Nagaraj S."/>
            <person name="Vavikolanu K."/>
            <person name="Vyas G."/>
            <person name="Nadendla S."/>
            <person name="George J."/>
            <person name="Sichtig H."/>
        </authorList>
    </citation>
    <scope>NUCLEOTIDE SEQUENCE [LARGE SCALE GENOMIC DNA]</scope>
    <source>
        <strain evidence="3">FDAARGOS_343</strain>
    </source>
</reference>
<feature type="transmembrane region" description="Helical" evidence="1">
    <location>
        <begin position="12"/>
        <end position="30"/>
    </location>
</feature>
<accession>A0A553SS99</accession>
<name>A0A553SS99_NIACI</name>
<evidence type="ECO:0000256" key="1">
    <source>
        <dbReference type="SAM" id="Phobius"/>
    </source>
</evidence>
<gene>
    <name evidence="2" type="ORF">CEQ21_02610</name>
</gene>
<dbReference type="Proteomes" id="UP000319837">
    <property type="component" value="Unassembled WGS sequence"/>
</dbReference>
<dbReference type="EMBL" id="RIBP01000001">
    <property type="protein sequence ID" value="TRZ39856.1"/>
    <property type="molecule type" value="Genomic_DNA"/>
</dbReference>
<dbReference type="RefSeq" id="WP_185763279.1">
    <property type="nucleotide sequence ID" value="NZ_RIBP01000001.1"/>
</dbReference>
<keyword evidence="1" id="KW-1133">Transmembrane helix</keyword>
<comment type="caution">
    <text evidence="2">The sequence shown here is derived from an EMBL/GenBank/DDBJ whole genome shotgun (WGS) entry which is preliminary data.</text>
</comment>
<keyword evidence="1" id="KW-0812">Transmembrane</keyword>
<evidence type="ECO:0000313" key="2">
    <source>
        <dbReference type="EMBL" id="TRZ39856.1"/>
    </source>
</evidence>
<organism evidence="2 3">
    <name type="scientific">Niallia circulans</name>
    <name type="common">Bacillus circulans</name>
    <dbReference type="NCBI Taxonomy" id="1397"/>
    <lineage>
        <taxon>Bacteria</taxon>
        <taxon>Bacillati</taxon>
        <taxon>Bacillota</taxon>
        <taxon>Bacilli</taxon>
        <taxon>Bacillales</taxon>
        <taxon>Bacillaceae</taxon>
        <taxon>Niallia</taxon>
    </lineage>
</organism>
<proteinExistence type="predicted"/>
<sequence>MIKYSFMGKCTFLIGLLFFIFGIAYITGVLKYSELAPNPDTAIAYIALGISMILSSSFYRIINTK</sequence>
<protein>
    <submittedName>
        <fullName evidence="2">Uncharacterized protein</fullName>
    </submittedName>
</protein>
<feature type="transmembrane region" description="Helical" evidence="1">
    <location>
        <begin position="42"/>
        <end position="62"/>
    </location>
</feature>
<keyword evidence="1" id="KW-0472">Membrane</keyword>
<evidence type="ECO:0000313" key="3">
    <source>
        <dbReference type="Proteomes" id="UP000319837"/>
    </source>
</evidence>
<dbReference type="AlphaFoldDB" id="A0A553SS99"/>